<comment type="similarity">
    <text evidence="2">Belongs to the HPr family.</text>
</comment>
<dbReference type="PROSITE" id="PS00369">
    <property type="entry name" value="PTS_HPR_HIS"/>
    <property type="match status" value="1"/>
</dbReference>
<dbReference type="InterPro" id="IPR035895">
    <property type="entry name" value="HPr-like_sf"/>
</dbReference>
<dbReference type="Proteomes" id="UP000215086">
    <property type="component" value="Chromosome"/>
</dbReference>
<dbReference type="AlphaFoldDB" id="A0A286RLW0"/>
<evidence type="ECO:0000256" key="4">
    <source>
        <dbReference type="ARBA" id="ARBA00022683"/>
    </source>
</evidence>
<keyword evidence="3" id="KW-0963">Cytoplasm</keyword>
<keyword evidence="7" id="KW-1185">Reference proteome</keyword>
<proteinExistence type="inferred from homology"/>
<dbReference type="NCBIfam" id="TIGR01003">
    <property type="entry name" value="PTS_HPr_family"/>
    <property type="match status" value="1"/>
</dbReference>
<feature type="domain" description="HPr" evidence="5">
    <location>
        <begin position="31"/>
        <end position="127"/>
    </location>
</feature>
<dbReference type="Gene3D" id="3.30.1340.10">
    <property type="entry name" value="HPr-like"/>
    <property type="match status" value="1"/>
</dbReference>
<dbReference type="PROSITE" id="PS51350">
    <property type="entry name" value="PTS_HPR_DOM"/>
    <property type="match status" value="1"/>
</dbReference>
<dbReference type="KEGG" id="ttf:THTE_4364"/>
<comment type="subcellular location">
    <subcellularLocation>
        <location evidence="1">Cytoplasm</location>
    </subcellularLocation>
</comment>
<accession>A0A286RLW0</accession>
<dbReference type="PRINTS" id="PR00107">
    <property type="entry name" value="PHOSPHOCPHPR"/>
</dbReference>
<keyword evidence="4" id="KW-0598">Phosphotransferase system</keyword>
<reference evidence="6 7" key="1">
    <citation type="journal article" name="Front. Microbiol.">
        <title>Sugar Metabolism of the First Thermophilic Planctomycete Thermogutta terrifontis: Comparative Genomic and Transcriptomic Approaches.</title>
        <authorList>
            <person name="Elcheninov A.G."/>
            <person name="Menzel P."/>
            <person name="Gudbergsdottir S.R."/>
            <person name="Slesarev A.I."/>
            <person name="Kadnikov V.V."/>
            <person name="Krogh A."/>
            <person name="Bonch-Osmolovskaya E.A."/>
            <person name="Peng X."/>
            <person name="Kublanov I.V."/>
        </authorList>
    </citation>
    <scope>NUCLEOTIDE SEQUENCE [LARGE SCALE GENOMIC DNA]</scope>
    <source>
        <strain evidence="6 7">R1</strain>
    </source>
</reference>
<evidence type="ECO:0000256" key="3">
    <source>
        <dbReference type="ARBA" id="ARBA00022490"/>
    </source>
</evidence>
<dbReference type="EMBL" id="CP018477">
    <property type="protein sequence ID" value="ASV76965.1"/>
    <property type="molecule type" value="Genomic_DNA"/>
</dbReference>
<dbReference type="Pfam" id="PF00381">
    <property type="entry name" value="PTS-HPr"/>
    <property type="match status" value="1"/>
</dbReference>
<evidence type="ECO:0000256" key="2">
    <source>
        <dbReference type="ARBA" id="ARBA00010736"/>
    </source>
</evidence>
<name>A0A286RLW0_9BACT</name>
<dbReference type="GO" id="GO:0005737">
    <property type="term" value="C:cytoplasm"/>
    <property type="evidence" value="ECO:0007669"/>
    <property type="project" value="UniProtKB-SubCell"/>
</dbReference>
<evidence type="ECO:0000313" key="7">
    <source>
        <dbReference type="Proteomes" id="UP000215086"/>
    </source>
</evidence>
<gene>
    <name evidence="6" type="ORF">THTE_4364</name>
</gene>
<dbReference type="InterPro" id="IPR001020">
    <property type="entry name" value="PTS_HPr_His_P_site"/>
</dbReference>
<organism evidence="6 7">
    <name type="scientific">Thermogutta terrifontis</name>
    <dbReference type="NCBI Taxonomy" id="1331910"/>
    <lineage>
        <taxon>Bacteria</taxon>
        <taxon>Pseudomonadati</taxon>
        <taxon>Planctomycetota</taxon>
        <taxon>Planctomycetia</taxon>
        <taxon>Pirellulales</taxon>
        <taxon>Thermoguttaceae</taxon>
        <taxon>Thermogutta</taxon>
    </lineage>
</organism>
<evidence type="ECO:0000256" key="1">
    <source>
        <dbReference type="ARBA" id="ARBA00004496"/>
    </source>
</evidence>
<dbReference type="PANTHER" id="PTHR33705:SF2">
    <property type="entry name" value="PHOSPHOCARRIER PROTEIN NPR"/>
    <property type="match status" value="1"/>
</dbReference>
<protein>
    <recommendedName>
        <fullName evidence="5">HPr domain-containing protein</fullName>
    </recommendedName>
</protein>
<dbReference type="InterPro" id="IPR000032">
    <property type="entry name" value="HPr-like"/>
</dbReference>
<evidence type="ECO:0000313" key="6">
    <source>
        <dbReference type="EMBL" id="ASV76965.1"/>
    </source>
</evidence>
<evidence type="ECO:0000259" key="5">
    <source>
        <dbReference type="PROSITE" id="PS51350"/>
    </source>
</evidence>
<sequence>MESAWGSTEVEWFDKFMNVGELSRMSEQTGPLRRRVTIRNRAGLHARAASLVRDTVLKHRCRVTLIKAEDPSASLNGAPRADGTSVIEMLSLGAMEGEPLIIEAEGEEAPQVLDALERLVECKFWEDDFAPESQQTFPG</sequence>
<dbReference type="PANTHER" id="PTHR33705">
    <property type="entry name" value="PHOSPHOCARRIER PROTEIN HPR"/>
    <property type="match status" value="1"/>
</dbReference>
<dbReference type="SUPFAM" id="SSF55594">
    <property type="entry name" value="HPr-like"/>
    <property type="match status" value="1"/>
</dbReference>
<dbReference type="InterPro" id="IPR050399">
    <property type="entry name" value="HPr"/>
</dbReference>
<dbReference type="GO" id="GO:0009401">
    <property type="term" value="P:phosphoenolpyruvate-dependent sugar phosphotransferase system"/>
    <property type="evidence" value="ECO:0007669"/>
    <property type="project" value="UniProtKB-KW"/>
</dbReference>